<feature type="domain" description="Glycoside hydrolase family 2" evidence="5">
    <location>
        <begin position="245"/>
        <end position="346"/>
    </location>
</feature>
<dbReference type="InterPro" id="IPR032311">
    <property type="entry name" value="DUF4982"/>
</dbReference>
<dbReference type="InterPro" id="IPR051913">
    <property type="entry name" value="GH2_Domain-Containing"/>
</dbReference>
<accession>A0ABS9SIR7</accession>
<dbReference type="InterPro" id="IPR013783">
    <property type="entry name" value="Ig-like_fold"/>
</dbReference>
<dbReference type="SUPFAM" id="SSF51445">
    <property type="entry name" value="(Trans)glycosidases"/>
    <property type="match status" value="1"/>
</dbReference>
<evidence type="ECO:0000259" key="4">
    <source>
        <dbReference type="Pfam" id="PF16355"/>
    </source>
</evidence>
<keyword evidence="7" id="KW-1185">Reference proteome</keyword>
<evidence type="ECO:0000313" key="6">
    <source>
        <dbReference type="EMBL" id="MCH5598245.1"/>
    </source>
</evidence>
<comment type="similarity">
    <text evidence="1">Belongs to the glycosyl hydrolase 2 family.</text>
</comment>
<evidence type="ECO:0000256" key="3">
    <source>
        <dbReference type="ARBA" id="ARBA00023295"/>
    </source>
</evidence>
<proteinExistence type="inferred from homology"/>
<organism evidence="6 7">
    <name type="scientific">Niabella ginsengisoli</name>
    <dbReference type="NCBI Taxonomy" id="522298"/>
    <lineage>
        <taxon>Bacteria</taxon>
        <taxon>Pseudomonadati</taxon>
        <taxon>Bacteroidota</taxon>
        <taxon>Chitinophagia</taxon>
        <taxon>Chitinophagales</taxon>
        <taxon>Chitinophagaceae</taxon>
        <taxon>Niabella</taxon>
    </lineage>
</organism>
<dbReference type="Pfam" id="PF18565">
    <property type="entry name" value="Glyco_hydro2_C5"/>
    <property type="match status" value="1"/>
</dbReference>
<name>A0ABS9SIR7_9BACT</name>
<dbReference type="RefSeq" id="WP_240827835.1">
    <property type="nucleotide sequence ID" value="NZ_JAKWBL010000001.1"/>
</dbReference>
<protein>
    <submittedName>
        <fullName evidence="6">DUF4982 domain-containing protein</fullName>
    </submittedName>
</protein>
<evidence type="ECO:0000256" key="1">
    <source>
        <dbReference type="ARBA" id="ARBA00007401"/>
    </source>
</evidence>
<gene>
    <name evidence="6" type="ORF">MKP09_10160</name>
</gene>
<evidence type="ECO:0000256" key="2">
    <source>
        <dbReference type="ARBA" id="ARBA00022801"/>
    </source>
</evidence>
<reference evidence="6 7" key="1">
    <citation type="submission" date="2022-02" db="EMBL/GenBank/DDBJ databases">
        <authorList>
            <person name="Min J."/>
        </authorList>
    </citation>
    <scope>NUCLEOTIDE SEQUENCE [LARGE SCALE GENOMIC DNA]</scope>
    <source>
        <strain evidence="6 7">GR10-1</strain>
    </source>
</reference>
<dbReference type="EMBL" id="JAKWBL010000001">
    <property type="protein sequence ID" value="MCH5598245.1"/>
    <property type="molecule type" value="Genomic_DNA"/>
</dbReference>
<sequence length="362" mass="40508">MNGEGEMPGVLEAFHKQHPNKPILGTEITHTLQTRGVYATKTAYRTRDFPAPWEEGVTWASFQNKIFPIPDLTEKELFESRSKFYQSSYDNAIVRIGVRDQHKRTEALPYFIGTFRWTGFDYLGEATIQPARTANFGILDLCGFPKDHYYLYQSLWSNKPMIHILPHWTHTGKNGVIIPVVVYTNAEAAELFLNGRSLGKKVMGSDKQLVWLVPYQPGKLEAIATTNNKTVATTLMNTADKPAAIELLTDKKQVSANYKDVIHVEVNITDTQGTLVPEADNLVQFSIEGPGKIIGVENGDITDFSPMKASQRKAFNGKCLVMIQATNQPGKIRLKAVSDQLVPKEMEIISAPVKGQAYLHKK</sequence>
<comment type="caution">
    <text evidence="6">The sequence shown here is derived from an EMBL/GenBank/DDBJ whole genome shotgun (WGS) entry which is preliminary data.</text>
</comment>
<evidence type="ECO:0000313" key="7">
    <source>
        <dbReference type="Proteomes" id="UP001202248"/>
    </source>
</evidence>
<dbReference type="PANTHER" id="PTHR42732">
    <property type="entry name" value="BETA-GALACTOSIDASE"/>
    <property type="match status" value="1"/>
</dbReference>
<dbReference type="Gene3D" id="3.20.20.80">
    <property type="entry name" value="Glycosidases"/>
    <property type="match status" value="1"/>
</dbReference>
<feature type="domain" description="DUF4982" evidence="4">
    <location>
        <begin position="175"/>
        <end position="232"/>
    </location>
</feature>
<dbReference type="Pfam" id="PF16355">
    <property type="entry name" value="DUF4982"/>
    <property type="match status" value="1"/>
</dbReference>
<dbReference type="InterPro" id="IPR017853">
    <property type="entry name" value="GH"/>
</dbReference>
<dbReference type="Gene3D" id="2.60.40.10">
    <property type="entry name" value="Immunoglobulins"/>
    <property type="match status" value="2"/>
</dbReference>
<dbReference type="InterPro" id="IPR040605">
    <property type="entry name" value="Glyco_hydro2_dom5"/>
</dbReference>
<keyword evidence="3" id="KW-0326">Glycosidase</keyword>
<keyword evidence="2" id="KW-0378">Hydrolase</keyword>
<dbReference type="Proteomes" id="UP001202248">
    <property type="component" value="Unassembled WGS sequence"/>
</dbReference>
<dbReference type="PANTHER" id="PTHR42732:SF1">
    <property type="entry name" value="BETA-MANNOSIDASE"/>
    <property type="match status" value="1"/>
</dbReference>
<evidence type="ECO:0000259" key="5">
    <source>
        <dbReference type="Pfam" id="PF18565"/>
    </source>
</evidence>